<dbReference type="SUPFAM" id="SSF52540">
    <property type="entry name" value="P-loop containing nucleoside triphosphate hydrolases"/>
    <property type="match status" value="1"/>
</dbReference>
<feature type="domain" description="Helicase C-terminal" evidence="10">
    <location>
        <begin position="379"/>
        <end position="545"/>
    </location>
</feature>
<dbReference type="SMART" id="SM00490">
    <property type="entry name" value="HELICc"/>
    <property type="match status" value="1"/>
</dbReference>
<dbReference type="InterPro" id="IPR011545">
    <property type="entry name" value="DEAD/DEAH_box_helicase_dom"/>
</dbReference>
<evidence type="ECO:0000256" key="3">
    <source>
        <dbReference type="ARBA" id="ARBA00022741"/>
    </source>
</evidence>
<dbReference type="GO" id="GO:0016787">
    <property type="term" value="F:hydrolase activity"/>
    <property type="evidence" value="ECO:0007669"/>
    <property type="project" value="UniProtKB-KW"/>
</dbReference>
<reference evidence="11 12" key="1">
    <citation type="journal article" date="2011" name="Science">
        <title>The Selaginella genome identifies genetic changes associated with the evolution of vascular plants.</title>
        <authorList>
            <person name="Banks J.A."/>
            <person name="Nishiyama T."/>
            <person name="Hasebe M."/>
            <person name="Bowman J.L."/>
            <person name="Gribskov M."/>
            <person name="dePamphilis C."/>
            <person name="Albert V.A."/>
            <person name="Aono N."/>
            <person name="Aoyama T."/>
            <person name="Ambrose B.A."/>
            <person name="Ashton N.W."/>
            <person name="Axtell M.J."/>
            <person name="Barker E."/>
            <person name="Barker M.S."/>
            <person name="Bennetzen J.L."/>
            <person name="Bonawitz N.D."/>
            <person name="Chapple C."/>
            <person name="Cheng C."/>
            <person name="Correa L.G."/>
            <person name="Dacre M."/>
            <person name="DeBarry J."/>
            <person name="Dreyer I."/>
            <person name="Elias M."/>
            <person name="Engstrom E.M."/>
            <person name="Estelle M."/>
            <person name="Feng L."/>
            <person name="Finet C."/>
            <person name="Floyd S.K."/>
            <person name="Frommer W.B."/>
            <person name="Fujita T."/>
            <person name="Gramzow L."/>
            <person name="Gutensohn M."/>
            <person name="Harholt J."/>
            <person name="Hattori M."/>
            <person name="Heyl A."/>
            <person name="Hirai T."/>
            <person name="Hiwatashi Y."/>
            <person name="Ishikawa M."/>
            <person name="Iwata M."/>
            <person name="Karol K.G."/>
            <person name="Koehler B."/>
            <person name="Kolukisaoglu U."/>
            <person name="Kubo M."/>
            <person name="Kurata T."/>
            <person name="Lalonde S."/>
            <person name="Li K."/>
            <person name="Li Y."/>
            <person name="Litt A."/>
            <person name="Lyons E."/>
            <person name="Manning G."/>
            <person name="Maruyama T."/>
            <person name="Michael T.P."/>
            <person name="Mikami K."/>
            <person name="Miyazaki S."/>
            <person name="Morinaga S."/>
            <person name="Murata T."/>
            <person name="Mueller-Roeber B."/>
            <person name="Nelson D.R."/>
            <person name="Obara M."/>
            <person name="Oguri Y."/>
            <person name="Olmstead R.G."/>
            <person name="Onodera N."/>
            <person name="Petersen B.L."/>
            <person name="Pils B."/>
            <person name="Prigge M."/>
            <person name="Rensing S.A."/>
            <person name="Riano-Pachon D.M."/>
            <person name="Roberts A.W."/>
            <person name="Sato Y."/>
            <person name="Scheller H.V."/>
            <person name="Schulz B."/>
            <person name="Schulz C."/>
            <person name="Shakirov E.V."/>
            <person name="Shibagaki N."/>
            <person name="Shinohara N."/>
            <person name="Shippen D.E."/>
            <person name="Soerensen I."/>
            <person name="Sotooka R."/>
            <person name="Sugimoto N."/>
            <person name="Sugita M."/>
            <person name="Sumikawa N."/>
            <person name="Tanurdzic M."/>
            <person name="Theissen G."/>
            <person name="Ulvskov P."/>
            <person name="Wakazuki S."/>
            <person name="Weng J.K."/>
            <person name="Willats W.W."/>
            <person name="Wipf D."/>
            <person name="Wolf P.G."/>
            <person name="Yang L."/>
            <person name="Zimmer A.D."/>
            <person name="Zhu Q."/>
            <person name="Mitros T."/>
            <person name="Hellsten U."/>
            <person name="Loque D."/>
            <person name="Otillar R."/>
            <person name="Salamov A."/>
            <person name="Schmutz J."/>
            <person name="Shapiro H."/>
            <person name="Lindquist E."/>
            <person name="Lucas S."/>
            <person name="Rokhsar D."/>
            <person name="Grigoriev I.V."/>
        </authorList>
    </citation>
    <scope>NUCLEOTIDE SEQUENCE [LARGE SCALE GENOMIC DNA]</scope>
</reference>
<dbReference type="PANTHER" id="PTHR47963">
    <property type="entry name" value="DEAD-BOX ATP-DEPENDENT RNA HELICASE 47, MITOCHONDRIAL"/>
    <property type="match status" value="1"/>
</dbReference>
<dbReference type="Pfam" id="PF00271">
    <property type="entry name" value="Helicase_C"/>
    <property type="match status" value="1"/>
</dbReference>
<dbReference type="SMART" id="SM00768">
    <property type="entry name" value="X8"/>
    <property type="match status" value="1"/>
</dbReference>
<dbReference type="Pfam" id="PF00270">
    <property type="entry name" value="DEAD"/>
    <property type="match status" value="1"/>
</dbReference>
<feature type="compositionally biased region" description="Basic and acidic residues" evidence="8">
    <location>
        <begin position="563"/>
        <end position="586"/>
    </location>
</feature>
<feature type="region of interest" description="Disordered" evidence="8">
    <location>
        <begin position="548"/>
        <end position="588"/>
    </location>
</feature>
<dbReference type="InterPro" id="IPR012946">
    <property type="entry name" value="X8"/>
</dbReference>
<dbReference type="KEGG" id="smo:SELMODRAFT_413731"/>
<dbReference type="AlphaFoldDB" id="D8RQ16"/>
<dbReference type="STRING" id="88036.D8RQ16"/>
<dbReference type="GO" id="GO:0003729">
    <property type="term" value="F:mRNA binding"/>
    <property type="evidence" value="ECO:0000318"/>
    <property type="project" value="GO_Central"/>
</dbReference>
<sequence length="707" mass="75596">MVPGALFQDAGAPPPPTWCIAQRRASLAQLQVALDWVCGPGQADCANIMAGQPCFLPDNSRGHASYAFNNYYLKNNKAYGSCNFSFLATVTTHDPTRREWSACIHGGIPSASIGAIDAIGYLELKLSGLRGRSRAEEAGLRFPTQVQMEALPVALEGRDCILHAQTGSGKTLAYMLPILSKISCQRSAVQAIVVVPTRELGIQVAQVARLLGGGVVLEETDEIDTTKRTSVSVMTLLDGGTSSRQKKWLRAAPPQLVIGTLFTVCRMIETGNLKLNAVSTIVVDEVDTAVHKGTQILVSNLLTKYSFAEKRQTIFASATVPQHNRFIHDCVQNKWTKPKIAHIYVRPEVKMPSNLSHRYVICGNEDKLSVLHATIMADAPKAAFVFANEQSEKGKREGLVPRTRAMLDFFEHKKEEMPESEASQWELLILEECMNIHARFANSRKLKDSKFLLFATDLAARGLDVPEVTHVYNLELPSSTVAYIHRAGRTARKPLEDEQCVVTTLARVAILALERQREEFHPSRAILHATAKWMPELDLKLAVLVRGGTSSSGSGVPAGEGANLRDGREKAGGGERGAKVEDDGRRGGTPFAVVVESSSLGWVDDPGAGALAFAGNDEDPSGARAGASKLTSSCPDDSATAASELDGVVGDDDLGLGGMGFGFGSPGRGTKRGCGGVRAVPPGAVLPDCAGTVLPDCPGAVLPDPGD</sequence>
<evidence type="ECO:0000256" key="2">
    <source>
        <dbReference type="ARBA" id="ARBA00022729"/>
    </source>
</evidence>
<dbReference type="Gene3D" id="3.40.50.300">
    <property type="entry name" value="P-loop containing nucleotide triphosphate hydrolases"/>
    <property type="match status" value="2"/>
</dbReference>
<accession>D8RQ16</accession>
<organism evidence="12">
    <name type="scientific">Selaginella moellendorffii</name>
    <name type="common">Spikemoss</name>
    <dbReference type="NCBI Taxonomy" id="88036"/>
    <lineage>
        <taxon>Eukaryota</taxon>
        <taxon>Viridiplantae</taxon>
        <taxon>Streptophyta</taxon>
        <taxon>Embryophyta</taxon>
        <taxon>Tracheophyta</taxon>
        <taxon>Lycopodiopsida</taxon>
        <taxon>Selaginellales</taxon>
        <taxon>Selaginellaceae</taxon>
        <taxon>Selaginella</taxon>
    </lineage>
</organism>
<dbReference type="InterPro" id="IPR050547">
    <property type="entry name" value="DEAD_box_RNA_helicases"/>
</dbReference>
<evidence type="ECO:0000313" key="12">
    <source>
        <dbReference type="Proteomes" id="UP000001514"/>
    </source>
</evidence>
<dbReference type="eggNOG" id="KOG0327">
    <property type="taxonomic scope" value="Eukaryota"/>
</dbReference>
<dbReference type="Gramene" id="EFJ25778">
    <property type="protein sequence ID" value="EFJ25778"/>
    <property type="gene ID" value="SELMODRAFT_413731"/>
</dbReference>
<dbReference type="GO" id="GO:0003724">
    <property type="term" value="F:RNA helicase activity"/>
    <property type="evidence" value="ECO:0000318"/>
    <property type="project" value="GO_Central"/>
</dbReference>
<dbReference type="Gene3D" id="1.20.58.1040">
    <property type="match status" value="1"/>
</dbReference>
<keyword evidence="2" id="KW-0732">Signal</keyword>
<proteinExistence type="predicted"/>
<evidence type="ECO:0000256" key="6">
    <source>
        <dbReference type="ARBA" id="ARBA00022840"/>
    </source>
</evidence>
<dbReference type="PROSITE" id="PS51192">
    <property type="entry name" value="HELICASE_ATP_BIND_1"/>
    <property type="match status" value="1"/>
</dbReference>
<keyword evidence="5" id="KW-0347">Helicase</keyword>
<dbReference type="EMBL" id="GL377586">
    <property type="protein sequence ID" value="EFJ25778.1"/>
    <property type="molecule type" value="Genomic_DNA"/>
</dbReference>
<protein>
    <recommendedName>
        <fullName evidence="1">RNA helicase</fullName>
        <ecNumber evidence="1">3.6.4.13</ecNumber>
    </recommendedName>
</protein>
<comment type="catalytic activity">
    <reaction evidence="7">
        <text>ATP + H2O = ADP + phosphate + H(+)</text>
        <dbReference type="Rhea" id="RHEA:13065"/>
        <dbReference type="ChEBI" id="CHEBI:15377"/>
        <dbReference type="ChEBI" id="CHEBI:15378"/>
        <dbReference type="ChEBI" id="CHEBI:30616"/>
        <dbReference type="ChEBI" id="CHEBI:43474"/>
        <dbReference type="ChEBI" id="CHEBI:456216"/>
        <dbReference type="EC" id="3.6.4.13"/>
    </reaction>
</comment>
<dbReference type="PROSITE" id="PS51194">
    <property type="entry name" value="HELICASE_CTER"/>
    <property type="match status" value="1"/>
</dbReference>
<dbReference type="InterPro" id="IPR014001">
    <property type="entry name" value="Helicase_ATP-bd"/>
</dbReference>
<evidence type="ECO:0000256" key="4">
    <source>
        <dbReference type="ARBA" id="ARBA00022801"/>
    </source>
</evidence>
<keyword evidence="6" id="KW-0067">ATP-binding</keyword>
<dbReference type="InterPro" id="IPR027417">
    <property type="entry name" value="P-loop_NTPase"/>
</dbReference>
<keyword evidence="3" id="KW-0547">Nucleotide-binding</keyword>
<evidence type="ECO:0000256" key="7">
    <source>
        <dbReference type="ARBA" id="ARBA00047984"/>
    </source>
</evidence>
<dbReference type="Proteomes" id="UP000001514">
    <property type="component" value="Unassembled WGS sequence"/>
</dbReference>
<dbReference type="FunCoup" id="D8RQ16">
    <property type="interactions" value="499"/>
</dbReference>
<dbReference type="InterPro" id="IPR001650">
    <property type="entry name" value="Helicase_C-like"/>
</dbReference>
<evidence type="ECO:0000259" key="9">
    <source>
        <dbReference type="PROSITE" id="PS51192"/>
    </source>
</evidence>
<feature type="region of interest" description="Disordered" evidence="8">
    <location>
        <begin position="611"/>
        <end position="638"/>
    </location>
</feature>
<evidence type="ECO:0000256" key="1">
    <source>
        <dbReference type="ARBA" id="ARBA00012552"/>
    </source>
</evidence>
<dbReference type="InParanoid" id="D8RQ16"/>
<dbReference type="PANTHER" id="PTHR47963:SF10">
    <property type="entry name" value="ATP-DEPENDENT RNA HELICASE DDX6_DHH1"/>
    <property type="match status" value="1"/>
</dbReference>
<keyword evidence="12" id="KW-1185">Reference proteome</keyword>
<feature type="domain" description="Helicase ATP-binding" evidence="9">
    <location>
        <begin position="151"/>
        <end position="338"/>
    </location>
</feature>
<evidence type="ECO:0000256" key="8">
    <source>
        <dbReference type="SAM" id="MobiDB-lite"/>
    </source>
</evidence>
<gene>
    <name evidence="11" type="ORF">SELMODRAFT_413731</name>
</gene>
<name>D8RQ16_SELML</name>
<dbReference type="HOGENOM" id="CLU_390509_0_0_1"/>
<evidence type="ECO:0000313" key="11">
    <source>
        <dbReference type="EMBL" id="EFJ25778.1"/>
    </source>
</evidence>
<keyword evidence="4" id="KW-0378">Hydrolase</keyword>
<evidence type="ECO:0000259" key="10">
    <source>
        <dbReference type="PROSITE" id="PS51194"/>
    </source>
</evidence>
<dbReference type="EC" id="3.6.4.13" evidence="1"/>
<evidence type="ECO:0000256" key="5">
    <source>
        <dbReference type="ARBA" id="ARBA00022806"/>
    </source>
</evidence>
<dbReference type="CDD" id="cd18787">
    <property type="entry name" value="SF2_C_DEAD"/>
    <property type="match status" value="1"/>
</dbReference>
<dbReference type="Pfam" id="PF07983">
    <property type="entry name" value="X8"/>
    <property type="match status" value="1"/>
</dbReference>
<dbReference type="SMART" id="SM00487">
    <property type="entry name" value="DEXDc"/>
    <property type="match status" value="1"/>
</dbReference>
<dbReference type="CDD" id="cd00268">
    <property type="entry name" value="DEADc"/>
    <property type="match status" value="1"/>
</dbReference>
<dbReference type="InterPro" id="IPR044742">
    <property type="entry name" value="DEAD/DEAH_RhlB"/>
</dbReference>
<dbReference type="GO" id="GO:0005524">
    <property type="term" value="F:ATP binding"/>
    <property type="evidence" value="ECO:0007669"/>
    <property type="project" value="UniProtKB-KW"/>
</dbReference>